<feature type="transmembrane region" description="Helical" evidence="2">
    <location>
        <begin position="414"/>
        <end position="435"/>
    </location>
</feature>
<organism evidence="3 4">
    <name type="scientific">Cephus cinctus</name>
    <name type="common">Wheat stem sawfly</name>
    <dbReference type="NCBI Taxonomy" id="211228"/>
    <lineage>
        <taxon>Eukaryota</taxon>
        <taxon>Metazoa</taxon>
        <taxon>Ecdysozoa</taxon>
        <taxon>Arthropoda</taxon>
        <taxon>Hexapoda</taxon>
        <taxon>Insecta</taxon>
        <taxon>Pterygota</taxon>
        <taxon>Neoptera</taxon>
        <taxon>Endopterygota</taxon>
        <taxon>Hymenoptera</taxon>
        <taxon>Cephoidea</taxon>
        <taxon>Cephidae</taxon>
        <taxon>Cephus</taxon>
    </lineage>
</organism>
<feature type="transmembrane region" description="Helical" evidence="2">
    <location>
        <begin position="260"/>
        <end position="280"/>
    </location>
</feature>
<feature type="transmembrane region" description="Helical" evidence="2">
    <location>
        <begin position="382"/>
        <end position="402"/>
    </location>
</feature>
<feature type="compositionally biased region" description="Polar residues" evidence="1">
    <location>
        <begin position="15"/>
        <end position="27"/>
    </location>
</feature>
<keyword evidence="2" id="KW-0812">Transmembrane</keyword>
<feature type="transmembrane region" description="Helical" evidence="2">
    <location>
        <begin position="455"/>
        <end position="476"/>
    </location>
</feature>
<dbReference type="GeneID" id="107263734"/>
<protein>
    <submittedName>
        <fullName evidence="4">Uncharacterized protein LOC107263734 isoform X1</fullName>
    </submittedName>
</protein>
<dbReference type="AlphaFoldDB" id="A0AAJ7VXY6"/>
<feature type="transmembrane region" description="Helical" evidence="2">
    <location>
        <begin position="342"/>
        <end position="362"/>
    </location>
</feature>
<evidence type="ECO:0000256" key="2">
    <source>
        <dbReference type="SAM" id="Phobius"/>
    </source>
</evidence>
<evidence type="ECO:0000256" key="1">
    <source>
        <dbReference type="SAM" id="MobiDB-lite"/>
    </source>
</evidence>
<reference evidence="4" key="1">
    <citation type="submission" date="2025-08" db="UniProtKB">
        <authorList>
            <consortium name="RefSeq"/>
        </authorList>
    </citation>
    <scope>IDENTIFICATION</scope>
</reference>
<evidence type="ECO:0000313" key="3">
    <source>
        <dbReference type="Proteomes" id="UP000694920"/>
    </source>
</evidence>
<feature type="transmembrane region" description="Helical" evidence="2">
    <location>
        <begin position="177"/>
        <end position="199"/>
    </location>
</feature>
<dbReference type="Pfam" id="PF15993">
    <property type="entry name" value="Fuseless"/>
    <property type="match status" value="1"/>
</dbReference>
<dbReference type="PANTHER" id="PTHR35270">
    <property type="entry name" value="FUSELESS, ISOFORM A"/>
    <property type="match status" value="1"/>
</dbReference>
<dbReference type="GO" id="GO:0007270">
    <property type="term" value="P:neuron-neuron synaptic transmission"/>
    <property type="evidence" value="ECO:0007669"/>
    <property type="project" value="TreeGrafter"/>
</dbReference>
<evidence type="ECO:0000313" key="4">
    <source>
        <dbReference type="RefSeq" id="XP_024936877.1"/>
    </source>
</evidence>
<accession>A0AAJ7VXY6</accession>
<dbReference type="GO" id="GO:0042734">
    <property type="term" value="C:presynaptic membrane"/>
    <property type="evidence" value="ECO:0007669"/>
    <property type="project" value="TreeGrafter"/>
</dbReference>
<sequence>MHSEEEDIELERFNNENLGSTINQDSAENSKNHSCDHEIFLSRKLTRCRSYMELSKSLEIPRNGSSNKIQIGIATVSVINLEIKENPSERSSDECFLDEETAKNFVRILGNRVQNNNKEPDNKIKDLNGIVKAIVANSENTQKKEIHSTLERDTLLISKKDDGRKVTSKRKSKKKHALSLIDTLISVVIVGPFVIGHWRGIWTLMDCYSEMFPGVLCFVIGTALHVLYAILKFHLHGVFAKNIQKGGITARLGARIIRMFYIYIFSVTCNTQWRGGWIVFNDYLGSHVWIVVSFTSTFLIALIVLRCVRNLLAPPFIVVIDKPNYVFRFPTRYNRNTRDWSLYILDCAFSVGVVGTLVVFVWRGFWVLFDIYLFPQNREYSALGSVVIGYIIVTITFVLQPLMRYVCARLKGLARLAATDAFLLLSFLGTVNVWRGIWNVLDLWLLPEQPELSCWITHVFCFVFLVLLNCSNSVLVRGVYIDAEEEDGKCVVFPCHYLRLFFKIEREKKEARRRNLIAASRDFSSRNEARGKEAENGALLNSAVSTIITGNPESLV</sequence>
<keyword evidence="3" id="KW-1185">Reference proteome</keyword>
<dbReference type="GO" id="GO:0007274">
    <property type="term" value="P:neuromuscular synaptic transmission"/>
    <property type="evidence" value="ECO:0007669"/>
    <property type="project" value="TreeGrafter"/>
</dbReference>
<dbReference type="PANTHER" id="PTHR35270:SF2">
    <property type="entry name" value="FUSELESS, ISOFORM A"/>
    <property type="match status" value="1"/>
</dbReference>
<gene>
    <name evidence="4" type="primary">LOC107263734</name>
</gene>
<feature type="transmembrane region" description="Helical" evidence="2">
    <location>
        <begin position="286"/>
        <end position="305"/>
    </location>
</feature>
<dbReference type="RefSeq" id="XP_024936877.1">
    <property type="nucleotide sequence ID" value="XM_025081109.1"/>
</dbReference>
<keyword evidence="2" id="KW-1133">Transmembrane helix</keyword>
<dbReference type="GO" id="GO:0070073">
    <property type="term" value="P:clustering of voltage-gated calcium channels"/>
    <property type="evidence" value="ECO:0007669"/>
    <property type="project" value="TreeGrafter"/>
</dbReference>
<feature type="region of interest" description="Disordered" evidence="1">
    <location>
        <begin position="1"/>
        <end position="33"/>
    </location>
</feature>
<dbReference type="Proteomes" id="UP000694920">
    <property type="component" value="Unplaced"/>
</dbReference>
<keyword evidence="2" id="KW-0472">Membrane</keyword>
<proteinExistence type="predicted"/>
<dbReference type="InterPro" id="IPR032751">
    <property type="entry name" value="Fuseless"/>
</dbReference>
<name>A0AAJ7VXY6_CEPCN</name>
<feature type="transmembrane region" description="Helical" evidence="2">
    <location>
        <begin position="211"/>
        <end position="231"/>
    </location>
</feature>